<gene>
    <name evidence="4" type="ORF">C9J12_23695</name>
</gene>
<proteinExistence type="predicted"/>
<dbReference type="Proteomes" id="UP000240987">
    <property type="component" value="Unassembled WGS sequence"/>
</dbReference>
<reference evidence="4 5" key="1">
    <citation type="submission" date="2018-01" db="EMBL/GenBank/DDBJ databases">
        <title>Whole genome sequencing of Histamine producing bacteria.</title>
        <authorList>
            <person name="Butler K."/>
        </authorList>
    </citation>
    <scope>NUCLEOTIDE SEQUENCE [LARGE SCALE GENOMIC DNA]</scope>
    <source>
        <strain evidence="4 5">JCM 12947</strain>
    </source>
</reference>
<keyword evidence="2" id="KW-1133">Transmembrane helix</keyword>
<evidence type="ECO:0000256" key="2">
    <source>
        <dbReference type="SAM" id="Phobius"/>
    </source>
</evidence>
<feature type="domain" description="FMN-binding" evidence="3">
    <location>
        <begin position="86"/>
        <end position="165"/>
    </location>
</feature>
<name>A0A2T3J8U2_9GAMM</name>
<keyword evidence="2" id="KW-0812">Transmembrane</keyword>
<evidence type="ECO:0000256" key="1">
    <source>
        <dbReference type="SAM" id="MobiDB-lite"/>
    </source>
</evidence>
<keyword evidence="2" id="KW-0472">Membrane</keyword>
<evidence type="ECO:0000313" key="4">
    <source>
        <dbReference type="EMBL" id="PSU45210.1"/>
    </source>
</evidence>
<dbReference type="OrthoDB" id="9806398at2"/>
<feature type="transmembrane region" description="Helical" evidence="2">
    <location>
        <begin position="244"/>
        <end position="267"/>
    </location>
</feature>
<dbReference type="InterPro" id="IPR007329">
    <property type="entry name" value="FMN-bd"/>
</dbReference>
<dbReference type="InterPro" id="IPR017896">
    <property type="entry name" value="4Fe4S_Fe-S-bd"/>
</dbReference>
<evidence type="ECO:0000313" key="5">
    <source>
        <dbReference type="Proteomes" id="UP000240987"/>
    </source>
</evidence>
<feature type="transmembrane region" description="Helical" evidence="2">
    <location>
        <begin position="302"/>
        <end position="321"/>
    </location>
</feature>
<dbReference type="EMBL" id="PYMJ01000034">
    <property type="protein sequence ID" value="PSU45210.1"/>
    <property type="molecule type" value="Genomic_DNA"/>
</dbReference>
<dbReference type="Pfam" id="PF12801">
    <property type="entry name" value="Fer4_5"/>
    <property type="match status" value="2"/>
</dbReference>
<feature type="compositionally biased region" description="Polar residues" evidence="1">
    <location>
        <begin position="403"/>
        <end position="414"/>
    </location>
</feature>
<dbReference type="GO" id="GO:0010181">
    <property type="term" value="F:FMN binding"/>
    <property type="evidence" value="ECO:0007669"/>
    <property type="project" value="InterPro"/>
</dbReference>
<feature type="transmembrane region" description="Helical" evidence="2">
    <location>
        <begin position="184"/>
        <end position="202"/>
    </location>
</feature>
<accession>A0A2T3J8U2</accession>
<dbReference type="GO" id="GO:0016020">
    <property type="term" value="C:membrane"/>
    <property type="evidence" value="ECO:0007669"/>
    <property type="project" value="InterPro"/>
</dbReference>
<dbReference type="RefSeq" id="WP_107244960.1">
    <property type="nucleotide sequence ID" value="NZ_PYMJ01000034.1"/>
</dbReference>
<organism evidence="4 5">
    <name type="scientific">Photobacterium frigidiphilum</name>
    <dbReference type="NCBI Taxonomy" id="264736"/>
    <lineage>
        <taxon>Bacteria</taxon>
        <taxon>Pseudomonadati</taxon>
        <taxon>Pseudomonadota</taxon>
        <taxon>Gammaproteobacteria</taxon>
        <taxon>Vibrionales</taxon>
        <taxon>Vibrionaceae</taxon>
        <taxon>Photobacterium</taxon>
    </lineage>
</organism>
<feature type="transmembrane region" description="Helical" evidence="2">
    <location>
        <begin position="333"/>
        <end position="358"/>
    </location>
</feature>
<feature type="region of interest" description="Disordered" evidence="1">
    <location>
        <begin position="393"/>
        <end position="414"/>
    </location>
</feature>
<sequence length="414" mass="46268">MMKKTSSKSKSKVFDKFISVLSILLFAVFWYLGGDRSQHNQQAQLSYLTLQSEQLEPAGSNTFQGVVRSDNESNVVEWISVGSGIGYGGEMVAGINISPTGTLQALAIIDSKETSTYLDKVMQSGVVDRILGQHIDTTITFDSITGATLTSTALMDAVEHAAKPVREQIYGYTLSESKSVFSSLQWLDLAAFVFFGVAVWASRTRNKKKVMINWVVLIISMGIFGFYSATLYTASTMGMVISGAWLYGLANYTPLILILLSIVYILYYNRNVYCQNICPFGAVQQCLAKVGNAKSSTIKNEFLLWFPRVLLLTTLCLGAYFRNPVAFSYEPFGIMFGMIGTMYLFVLTIVILLTSLVVRRPWCQTLCPINAMTDFLTFNKSWFKQVQKKRAKQHRQHRKQTEDGQCQSNTGGRE</sequence>
<dbReference type="Pfam" id="PF04205">
    <property type="entry name" value="FMN_bind"/>
    <property type="match status" value="1"/>
</dbReference>
<protein>
    <recommendedName>
        <fullName evidence="3">FMN-binding domain-containing protein</fullName>
    </recommendedName>
</protein>
<keyword evidence="5" id="KW-1185">Reference proteome</keyword>
<dbReference type="SMART" id="SM00900">
    <property type="entry name" value="FMN_bind"/>
    <property type="match status" value="1"/>
</dbReference>
<comment type="caution">
    <text evidence="4">The sequence shown here is derived from an EMBL/GenBank/DDBJ whole genome shotgun (WGS) entry which is preliminary data.</text>
</comment>
<evidence type="ECO:0000259" key="3">
    <source>
        <dbReference type="SMART" id="SM00900"/>
    </source>
</evidence>
<dbReference type="AlphaFoldDB" id="A0A2T3J8U2"/>
<feature type="transmembrane region" description="Helical" evidence="2">
    <location>
        <begin position="214"/>
        <end position="232"/>
    </location>
</feature>